<evidence type="ECO:0000313" key="1">
    <source>
        <dbReference type="EMBL" id="OLP73505.1"/>
    </source>
</evidence>
<keyword evidence="2" id="KW-1185">Reference proteome</keyword>
<reference evidence="1 2" key="1">
    <citation type="submission" date="2016-02" db="EMBL/GenBank/DDBJ databases">
        <title>Genome analysis of coral dinoflagellate symbionts highlights evolutionary adaptations to a symbiotic lifestyle.</title>
        <authorList>
            <person name="Aranda M."/>
            <person name="Li Y."/>
            <person name="Liew Y.J."/>
            <person name="Baumgarten S."/>
            <person name="Simakov O."/>
            <person name="Wilson M."/>
            <person name="Piel J."/>
            <person name="Ashoor H."/>
            <person name="Bougouffa S."/>
            <person name="Bajic V.B."/>
            <person name="Ryu T."/>
            <person name="Ravasi T."/>
            <person name="Bayer T."/>
            <person name="Micklem G."/>
            <person name="Kim H."/>
            <person name="Bhak J."/>
            <person name="Lajeunesse T.C."/>
            <person name="Voolstra C.R."/>
        </authorList>
    </citation>
    <scope>NUCLEOTIDE SEQUENCE [LARGE SCALE GENOMIC DNA]</scope>
    <source>
        <strain evidence="1 2">CCMP2467</strain>
    </source>
</reference>
<sequence>MEEVGFVALDAMMLAAVEWGYICTPLDILLDLELEPLKLLSAAAVLAAAKYVLEHCAGEHDMDVFELRMWLVL</sequence>
<evidence type="ECO:0000313" key="2">
    <source>
        <dbReference type="Proteomes" id="UP000186817"/>
    </source>
</evidence>
<dbReference type="Proteomes" id="UP000186817">
    <property type="component" value="Unassembled WGS sequence"/>
</dbReference>
<feature type="non-terminal residue" evidence="1">
    <location>
        <position position="73"/>
    </location>
</feature>
<organism evidence="1 2">
    <name type="scientific">Symbiodinium microadriaticum</name>
    <name type="common">Dinoflagellate</name>
    <name type="synonym">Zooxanthella microadriatica</name>
    <dbReference type="NCBI Taxonomy" id="2951"/>
    <lineage>
        <taxon>Eukaryota</taxon>
        <taxon>Sar</taxon>
        <taxon>Alveolata</taxon>
        <taxon>Dinophyceae</taxon>
        <taxon>Suessiales</taxon>
        <taxon>Symbiodiniaceae</taxon>
        <taxon>Symbiodinium</taxon>
    </lineage>
</organism>
<comment type="caution">
    <text evidence="1">The sequence shown here is derived from an EMBL/GenBank/DDBJ whole genome shotgun (WGS) entry which is preliminary data.</text>
</comment>
<dbReference type="EMBL" id="LSRX01005337">
    <property type="protein sequence ID" value="OLP73505.1"/>
    <property type="molecule type" value="Genomic_DNA"/>
</dbReference>
<name>A0A1Q9BS35_SYMMI</name>
<protein>
    <submittedName>
        <fullName evidence="1">Uncharacterized protein</fullName>
    </submittedName>
</protein>
<accession>A0A1Q9BS35</accession>
<gene>
    <name evidence="1" type="ORF">AK812_SmicGene47235</name>
</gene>
<dbReference type="AlphaFoldDB" id="A0A1Q9BS35"/>
<proteinExistence type="predicted"/>